<dbReference type="Proteomes" id="UP000886667">
    <property type="component" value="Unassembled WGS sequence"/>
</dbReference>
<comment type="caution">
    <text evidence="1">The sequence shown here is derived from an EMBL/GenBank/DDBJ whole genome shotgun (WGS) entry which is preliminary data.</text>
</comment>
<gene>
    <name evidence="1" type="ORF">JAZ07_23355</name>
</gene>
<name>A0A9E4N899_9GAMM</name>
<reference evidence="1" key="1">
    <citation type="journal article" date="2021" name="Proc. Natl. Acad. Sci. U.S.A.">
        <title>Global biogeography of chemosynthetic symbionts reveals both localized and globally distributed symbiont groups. .</title>
        <authorList>
            <person name="Osvatic J.T."/>
            <person name="Wilkins L.G.E."/>
            <person name="Leibrecht L."/>
            <person name="Leray M."/>
            <person name="Zauner S."/>
            <person name="Polzin J."/>
            <person name="Camacho Y."/>
            <person name="Gros O."/>
            <person name="van Gils J.A."/>
            <person name="Eisen J.A."/>
            <person name="Petersen J.M."/>
            <person name="Yuen B."/>
        </authorList>
    </citation>
    <scope>NUCLEOTIDE SEQUENCE</scope>
    <source>
        <strain evidence="1">MAGclacostrist064TRANS</strain>
    </source>
</reference>
<evidence type="ECO:0000313" key="1">
    <source>
        <dbReference type="EMBL" id="MCG7949284.1"/>
    </source>
</evidence>
<accession>A0A9E4N899</accession>
<protein>
    <submittedName>
        <fullName evidence="1">Uncharacterized protein</fullName>
    </submittedName>
</protein>
<proteinExistence type="predicted"/>
<evidence type="ECO:0000313" key="2">
    <source>
        <dbReference type="Proteomes" id="UP000886667"/>
    </source>
</evidence>
<organism evidence="1 2">
    <name type="scientific">Candidatus Thiodiazotropha taylori</name>
    <dbReference type="NCBI Taxonomy" id="2792791"/>
    <lineage>
        <taxon>Bacteria</taxon>
        <taxon>Pseudomonadati</taxon>
        <taxon>Pseudomonadota</taxon>
        <taxon>Gammaproteobacteria</taxon>
        <taxon>Chromatiales</taxon>
        <taxon>Sedimenticolaceae</taxon>
        <taxon>Candidatus Thiodiazotropha</taxon>
    </lineage>
</organism>
<sequence>MIIHEPAQFSLAGQLPDCLHSNLSGLGRIGGKIAQIQAFFSWFYAFANAACGVAGNRPAGTQPLSTGENAMYTVNHNFDAGLITGEARLIVVRK</sequence>
<dbReference type="AlphaFoldDB" id="A0A9E4N899"/>
<dbReference type="EMBL" id="JAEPCM010000874">
    <property type="protein sequence ID" value="MCG7949284.1"/>
    <property type="molecule type" value="Genomic_DNA"/>
</dbReference>